<proteinExistence type="predicted"/>
<dbReference type="Pfam" id="PF00326">
    <property type="entry name" value="Peptidase_S9"/>
    <property type="match status" value="2"/>
</dbReference>
<accession>A0AAJ5C498</accession>
<reference evidence="3" key="1">
    <citation type="submission" date="2023-10" db="EMBL/GenBank/DDBJ databases">
        <authorList>
            <person name="Guldener U."/>
        </authorList>
    </citation>
    <scope>NUCLEOTIDE SEQUENCE</scope>
    <source>
        <strain evidence="3">Mp4</strain>
    </source>
</reference>
<evidence type="ECO:0008006" key="5">
    <source>
        <dbReference type="Google" id="ProtNLM"/>
    </source>
</evidence>
<organism evidence="3 4">
    <name type="scientific">Melanopsichium pennsylvanicum</name>
    <dbReference type="NCBI Taxonomy" id="63383"/>
    <lineage>
        <taxon>Eukaryota</taxon>
        <taxon>Fungi</taxon>
        <taxon>Dikarya</taxon>
        <taxon>Basidiomycota</taxon>
        <taxon>Ustilaginomycotina</taxon>
        <taxon>Ustilaginomycetes</taxon>
        <taxon>Ustilaginales</taxon>
        <taxon>Ustilaginaceae</taxon>
        <taxon>Melanopsichium</taxon>
    </lineage>
</organism>
<dbReference type="Proteomes" id="UP001294444">
    <property type="component" value="Unassembled WGS sequence"/>
</dbReference>
<feature type="domain" description="Peptidase S9 prolyl oligopeptidase catalytic" evidence="1">
    <location>
        <begin position="498"/>
        <end position="557"/>
    </location>
</feature>
<protein>
    <recommendedName>
        <fullName evidence="5">Dipeptidyl-peptidase V</fullName>
    </recommendedName>
</protein>
<dbReference type="InterPro" id="IPR001375">
    <property type="entry name" value="Peptidase_S9_cat"/>
</dbReference>
<dbReference type="GO" id="GO:0006508">
    <property type="term" value="P:proteolysis"/>
    <property type="evidence" value="ECO:0007669"/>
    <property type="project" value="InterPro"/>
</dbReference>
<dbReference type="EMBL" id="OAPG01000003">
    <property type="protein sequence ID" value="SNX83338.1"/>
    <property type="molecule type" value="Genomic_DNA"/>
</dbReference>
<feature type="domain" description="Peptidase S9 prolyl oligopeptidase catalytic" evidence="1">
    <location>
        <begin position="803"/>
        <end position="959"/>
    </location>
</feature>
<dbReference type="PANTHER" id="PTHR43056:SF5">
    <property type="entry name" value="PEPTIDASE S9 PROLYL OLIGOPEPTIDASE CATALYTIC DOMAIN-CONTAINING PROTEIN"/>
    <property type="match status" value="1"/>
</dbReference>
<feature type="domain" description="Phosphatidylinositol N-acetylglucosaminyltransferase subunit H conserved" evidence="2">
    <location>
        <begin position="684"/>
        <end position="757"/>
    </location>
</feature>
<keyword evidence="4" id="KW-1185">Reference proteome</keyword>
<dbReference type="InterPro" id="IPR050585">
    <property type="entry name" value="Xaa-Pro_dipeptidyl-ppase/CocE"/>
</dbReference>
<dbReference type="InterPro" id="IPR019328">
    <property type="entry name" value="PIGH-H_dom"/>
</dbReference>
<dbReference type="Pfam" id="PF10181">
    <property type="entry name" value="PIG-H"/>
    <property type="match status" value="1"/>
</dbReference>
<evidence type="ECO:0000259" key="1">
    <source>
        <dbReference type="Pfam" id="PF00326"/>
    </source>
</evidence>
<dbReference type="SUPFAM" id="SSF53474">
    <property type="entry name" value="alpha/beta-Hydrolases"/>
    <property type="match status" value="2"/>
</dbReference>
<sequence length="964" mass="105391">MPSIEKTVAPYGHWESPITTDLLLQKATNLSEVLVPPTSTTGTDVAWIELRMSESGRYALMHSSTLSSDDAIEVSAGKYSARSGVHEYGGGAAASLADGSFIFSDYNPTSFNILRASLGEEPKVISPENPAIRYADYGPHPTEPDFCLAIQEDHSEDNPATVVNSIVLLDLKSSPARIHTLLQGKKAEEPSDESGPGKRDFYMFPRISPNGKYVAWVSWNHPSMPWWDTQLWVAQLDLSSPHHPKLVSPNRISVLSAEAGKQQVLQQPVWAIPSNSLDDPAKLFFSCDASGFLNLYSTVISSKGSEVNLSSSGPILPEPMKNDFTGPHWTCNNSDYIPLSPDLLIVSYSQGAKQSLGLINLRRPRLIPLESPFVSVSQLRRLSSTSFALLATRPDEPTALISIDLRGLASSGYKITHSNIKVIKRSSTLISDGLIDKSYLSVAREIDFPTTLADGSEAVAHAIIFEPKNRHFTGTKGEAPPCVFHIHGGPSSSAGMGFNLQTQFWTSRGFMVCMVNYGGSTGYGRDYLERLTGEWGVTDVQDTVAAAKFLGSRASLDVKRPFGELTSEEQANVRKGMEKEARERDSVIIEQDDTGRAGVKVTVKNKSPAWTWTDVLLAGASIGATYFGVKFAENVMINYPHCIPPLIRPTTSLTRTLVKASISTLTLLPYIWSKASRVIEESAAVIPGLGLQLTTTRGLGLFEKQWLIKSNSRLVAEDRVVDVYVGEGYRYWSVVDYLGLVTSNGSGDGAKIEKLFPNLLPRLSTIQKIYRTLQPYLPTNHSSSSSSSSSCCKNNKSTKGASAMSLANPEAMLISGGSAGGYTVLACLCFHPTIFNGGCSKYGISSLSLLAEESHKFESRYPFQLIGGTPQEIPQIYQNRSPLFSASRIQAPILLLQGSEDKVVPQSQADEFVKELKKGGGKRGKVWKYKVYQGEGHGFRKSENVKDSLNQELKWWKQTCLVKQ</sequence>
<name>A0AAJ5C498_9BASI</name>
<dbReference type="AlphaFoldDB" id="A0AAJ5C498"/>
<dbReference type="InterPro" id="IPR029058">
    <property type="entry name" value="AB_hydrolase_fold"/>
</dbReference>
<evidence type="ECO:0000313" key="3">
    <source>
        <dbReference type="EMBL" id="SNX83338.1"/>
    </source>
</evidence>
<evidence type="ECO:0000259" key="2">
    <source>
        <dbReference type="Pfam" id="PF10181"/>
    </source>
</evidence>
<gene>
    <name evidence="3" type="ORF">MEPE_02045</name>
</gene>
<dbReference type="GO" id="GO:0008236">
    <property type="term" value="F:serine-type peptidase activity"/>
    <property type="evidence" value="ECO:0007669"/>
    <property type="project" value="InterPro"/>
</dbReference>
<evidence type="ECO:0000313" key="4">
    <source>
        <dbReference type="Proteomes" id="UP001294444"/>
    </source>
</evidence>
<dbReference type="PANTHER" id="PTHR43056">
    <property type="entry name" value="PEPTIDASE S9 PROLYL OLIGOPEPTIDASE"/>
    <property type="match status" value="1"/>
</dbReference>
<dbReference type="SUPFAM" id="SSF82171">
    <property type="entry name" value="DPP6 N-terminal domain-like"/>
    <property type="match status" value="1"/>
</dbReference>
<dbReference type="Gene3D" id="3.40.50.1820">
    <property type="entry name" value="alpha/beta hydrolase"/>
    <property type="match status" value="2"/>
</dbReference>
<comment type="caution">
    <text evidence="3">The sequence shown here is derived from an EMBL/GenBank/DDBJ whole genome shotgun (WGS) entry which is preliminary data.</text>
</comment>